<reference evidence="2" key="1">
    <citation type="journal article" date="2021" name="Mol. Plant Microbe Interact.">
        <title>Complete Genome Sequence of the Plant-Pathogenic Fungus Colletotrichum lupini.</title>
        <authorList>
            <person name="Baroncelli R."/>
            <person name="Pensec F."/>
            <person name="Da Lio D."/>
            <person name="Boufleur T."/>
            <person name="Vicente I."/>
            <person name="Sarrocco S."/>
            <person name="Picot A."/>
            <person name="Baraldi E."/>
            <person name="Sukno S."/>
            <person name="Thon M."/>
            <person name="Le Floch G."/>
        </authorList>
    </citation>
    <scope>NUCLEOTIDE SEQUENCE</scope>
    <source>
        <strain evidence="2">IMI 504893</strain>
    </source>
</reference>
<dbReference type="KEGG" id="clup:CLUP02_11228"/>
<dbReference type="AlphaFoldDB" id="A0A9Q8SY89"/>
<keyword evidence="3" id="KW-1185">Reference proteome</keyword>
<feature type="region of interest" description="Disordered" evidence="1">
    <location>
        <begin position="112"/>
        <end position="134"/>
    </location>
</feature>
<proteinExistence type="predicted"/>
<accession>A0A9Q8SY89</accession>
<dbReference type="GeneID" id="73345206"/>
<evidence type="ECO:0000313" key="2">
    <source>
        <dbReference type="EMBL" id="UQC85729.1"/>
    </source>
</evidence>
<name>A0A9Q8SY89_9PEZI</name>
<dbReference type="RefSeq" id="XP_049147341.1">
    <property type="nucleotide sequence ID" value="XM_049290196.1"/>
</dbReference>
<dbReference type="EMBL" id="CP019477">
    <property type="protein sequence ID" value="UQC85729.1"/>
    <property type="molecule type" value="Genomic_DNA"/>
</dbReference>
<evidence type="ECO:0000313" key="3">
    <source>
        <dbReference type="Proteomes" id="UP000830671"/>
    </source>
</evidence>
<feature type="region of interest" description="Disordered" evidence="1">
    <location>
        <begin position="1"/>
        <end position="30"/>
    </location>
</feature>
<protein>
    <submittedName>
        <fullName evidence="2">Uncharacterized protein</fullName>
    </submittedName>
</protein>
<feature type="compositionally biased region" description="Basic and acidic residues" evidence="1">
    <location>
        <begin position="11"/>
        <end position="27"/>
    </location>
</feature>
<sequence>MESSHQGQALKEAKEAQENETRRDEPSRAASTINTLAMENIRSVGLGPFQFVQMPFPRRTVLTKLTFRGLAATRFCIGKTIGLLRLDLSIIDRPIEPHGDALEGGTCEALHQETASTRRRDEVAGGSGNENDNEMRTIKEIGQMVFFVELNSEGCEDVIGDCPDRSKTLSHNAGLARGGCGLHLRWRSMAHDDSFTKRSRLMQAPLGNTKDEQGSIAMFATARNDETNPTWGKPFAMCDIKL</sequence>
<dbReference type="Proteomes" id="UP000830671">
    <property type="component" value="Chromosome 5"/>
</dbReference>
<gene>
    <name evidence="2" type="ORF">CLUP02_11228</name>
</gene>
<evidence type="ECO:0000256" key="1">
    <source>
        <dbReference type="SAM" id="MobiDB-lite"/>
    </source>
</evidence>
<organism evidence="2 3">
    <name type="scientific">Colletotrichum lupini</name>
    <dbReference type="NCBI Taxonomy" id="145971"/>
    <lineage>
        <taxon>Eukaryota</taxon>
        <taxon>Fungi</taxon>
        <taxon>Dikarya</taxon>
        <taxon>Ascomycota</taxon>
        <taxon>Pezizomycotina</taxon>
        <taxon>Sordariomycetes</taxon>
        <taxon>Hypocreomycetidae</taxon>
        <taxon>Glomerellales</taxon>
        <taxon>Glomerellaceae</taxon>
        <taxon>Colletotrichum</taxon>
        <taxon>Colletotrichum acutatum species complex</taxon>
    </lineage>
</organism>